<protein>
    <submittedName>
        <fullName evidence="1">Serine kinase</fullName>
    </submittedName>
</protein>
<keyword evidence="1" id="KW-0418">Kinase</keyword>
<reference evidence="1 2" key="1">
    <citation type="submission" date="2019-10" db="EMBL/GenBank/DDBJ databases">
        <title>Vibrio sp. nov. isolated from a shrimp pond.</title>
        <authorList>
            <person name="Gomez-Gil B."/>
            <person name="Enciso-Ibarra J."/>
            <person name="Enciso-Ibarra K."/>
            <person name="Bolan-Mejia C."/>
        </authorList>
    </citation>
    <scope>NUCLEOTIDE SEQUENCE [LARGE SCALE GENOMIC DNA]</scope>
    <source>
        <strain evidence="1 2">CAIM 722</strain>
    </source>
</reference>
<dbReference type="GO" id="GO:0016301">
    <property type="term" value="F:kinase activity"/>
    <property type="evidence" value="ECO:0007669"/>
    <property type="project" value="UniProtKB-KW"/>
</dbReference>
<dbReference type="RefSeq" id="WP_161156713.1">
    <property type="nucleotide sequence ID" value="NZ_WEKT01000027.1"/>
</dbReference>
<comment type="caution">
    <text evidence="1">The sequence shown here is derived from an EMBL/GenBank/DDBJ whole genome shotgun (WGS) entry which is preliminary data.</text>
</comment>
<keyword evidence="1" id="KW-0808">Transferase</keyword>
<evidence type="ECO:0000313" key="2">
    <source>
        <dbReference type="Proteomes" id="UP000462621"/>
    </source>
</evidence>
<dbReference type="AlphaFoldDB" id="A0A7X4LLX4"/>
<proteinExistence type="predicted"/>
<organism evidence="1 2">
    <name type="scientific">Vibrio eleionomae</name>
    <dbReference type="NCBI Taxonomy" id="2653505"/>
    <lineage>
        <taxon>Bacteria</taxon>
        <taxon>Pseudomonadati</taxon>
        <taxon>Pseudomonadota</taxon>
        <taxon>Gammaproteobacteria</taxon>
        <taxon>Vibrionales</taxon>
        <taxon>Vibrionaceae</taxon>
        <taxon>Vibrio</taxon>
    </lineage>
</organism>
<name>A0A7X4LLX4_9VIBR</name>
<dbReference type="Pfam" id="PF06266">
    <property type="entry name" value="HrpF"/>
    <property type="match status" value="1"/>
</dbReference>
<keyword evidence="2" id="KW-1185">Reference proteome</keyword>
<dbReference type="InterPro" id="IPR009371">
    <property type="entry name" value="T3SS_HrpF"/>
</dbReference>
<dbReference type="EMBL" id="WEKT01000027">
    <property type="protein sequence ID" value="MZI94367.1"/>
    <property type="molecule type" value="Genomic_DNA"/>
</dbReference>
<dbReference type="Proteomes" id="UP000462621">
    <property type="component" value="Unassembled WGS sequence"/>
</dbReference>
<evidence type="ECO:0000313" key="1">
    <source>
        <dbReference type="EMBL" id="MZI94367.1"/>
    </source>
</evidence>
<sequence length="73" mass="8305">MSSIESTRHRLDMQFERTQKNMDKLVTNLGNASLGDIYAFNAAMRQNATASWAVNQELQVKHNLAKAIINEIR</sequence>
<gene>
    <name evidence="1" type="ORF">F9817_14310</name>
</gene>
<accession>A0A7X4LLX4</accession>